<dbReference type="EMBL" id="CZQA01000001">
    <property type="protein sequence ID" value="CUS32226.1"/>
    <property type="molecule type" value="Genomic_DNA"/>
</dbReference>
<evidence type="ECO:0000313" key="3">
    <source>
        <dbReference type="Proteomes" id="UP000199032"/>
    </source>
</evidence>
<feature type="transmembrane region" description="Helical" evidence="1">
    <location>
        <begin position="20"/>
        <end position="41"/>
    </location>
</feature>
<keyword evidence="3" id="KW-1185">Reference proteome</keyword>
<organism evidence="2 3">
    <name type="scientific">Candidatus Nitrospira nitrosa</name>
    <dbReference type="NCBI Taxonomy" id="1742972"/>
    <lineage>
        <taxon>Bacteria</taxon>
        <taxon>Pseudomonadati</taxon>
        <taxon>Nitrospirota</taxon>
        <taxon>Nitrospiria</taxon>
        <taxon>Nitrospirales</taxon>
        <taxon>Nitrospiraceae</taxon>
        <taxon>Nitrospira</taxon>
    </lineage>
</organism>
<dbReference type="RefSeq" id="WP_090743260.1">
    <property type="nucleotide sequence ID" value="NZ_CZQA01000001.1"/>
</dbReference>
<dbReference type="STRING" id="1742972.COMA1_10514"/>
<evidence type="ECO:0000256" key="1">
    <source>
        <dbReference type="SAM" id="Phobius"/>
    </source>
</evidence>
<name>A0A0S4LAT7_9BACT</name>
<dbReference type="AlphaFoldDB" id="A0A0S4LAT7"/>
<accession>A0A0S4LAT7</accession>
<dbReference type="OrthoDB" id="9784706at2"/>
<proteinExistence type="predicted"/>
<reference evidence="2 3" key="1">
    <citation type="submission" date="2015-10" db="EMBL/GenBank/DDBJ databases">
        <authorList>
            <person name="Gilbert D.G."/>
        </authorList>
    </citation>
    <scope>NUCLEOTIDE SEQUENCE [LARGE SCALE GENOMIC DNA]</scope>
    <source>
        <strain evidence="2">COMA1</strain>
    </source>
</reference>
<gene>
    <name evidence="2" type="ORF">COMA1_10514</name>
</gene>
<sequence>MDSLKKGWAWFWRQSVLSKVAILGLIAAFVPFVLPTVVAWFRPTMIHVGVSFYTYERGVQPQGMNTLYFFERRNLVSDCSIRREEQSIPNGRAKALDPQGWVLIKLLLENVSNRDLTSLRVGVRSPAINQTTQLTAAPTVMVSGNKEAPPDVKPLYVISIATLSAESSVVVTLKTPIDDNLRDFIYAKRRPVTIQVPYVAAEQFREYPPIVSRTNAVKMLNREGVLRSRNDGFSDETLQVTMLPSNESPRGDGEISYHPLPRAKVCSEAEAGTW</sequence>
<protein>
    <submittedName>
        <fullName evidence="2">Uncharacterized protein</fullName>
    </submittedName>
</protein>
<keyword evidence="1" id="KW-0472">Membrane</keyword>
<keyword evidence="1" id="KW-1133">Transmembrane helix</keyword>
<evidence type="ECO:0000313" key="2">
    <source>
        <dbReference type="EMBL" id="CUS32226.1"/>
    </source>
</evidence>
<dbReference type="Proteomes" id="UP000199032">
    <property type="component" value="Unassembled WGS sequence"/>
</dbReference>
<keyword evidence="1" id="KW-0812">Transmembrane</keyword>